<keyword evidence="1" id="KW-1133">Transmembrane helix</keyword>
<sequence>MRCCICCKIICPDLLLYLYVMTIKSCMLYLTAEIVIALGKKKKDLLAQEKKKSKNTVFFCYQEENTNACPMLHHIIIYHEPLKKKV</sequence>
<gene>
    <name evidence="2" type="ORF">GDO81_002756</name>
</gene>
<organism evidence="2 3">
    <name type="scientific">Engystomops pustulosus</name>
    <name type="common">Tungara frog</name>
    <name type="synonym">Physalaemus pustulosus</name>
    <dbReference type="NCBI Taxonomy" id="76066"/>
    <lineage>
        <taxon>Eukaryota</taxon>
        <taxon>Metazoa</taxon>
        <taxon>Chordata</taxon>
        <taxon>Craniata</taxon>
        <taxon>Vertebrata</taxon>
        <taxon>Euteleostomi</taxon>
        <taxon>Amphibia</taxon>
        <taxon>Batrachia</taxon>
        <taxon>Anura</taxon>
        <taxon>Neobatrachia</taxon>
        <taxon>Hyloidea</taxon>
        <taxon>Leptodactylidae</taxon>
        <taxon>Leiuperinae</taxon>
        <taxon>Engystomops</taxon>
    </lineage>
</organism>
<feature type="transmembrane region" description="Helical" evidence="1">
    <location>
        <begin position="16"/>
        <end position="38"/>
    </location>
</feature>
<keyword evidence="1" id="KW-0812">Transmembrane</keyword>
<evidence type="ECO:0000313" key="2">
    <source>
        <dbReference type="EMBL" id="KAG8598822.1"/>
    </source>
</evidence>
<keyword evidence="1" id="KW-0472">Membrane</keyword>
<dbReference type="EMBL" id="WNYA01000001">
    <property type="protein sequence ID" value="KAG8598822.1"/>
    <property type="molecule type" value="Genomic_DNA"/>
</dbReference>
<name>A0AAV7DQM0_ENGPU</name>
<evidence type="ECO:0008006" key="4">
    <source>
        <dbReference type="Google" id="ProtNLM"/>
    </source>
</evidence>
<comment type="caution">
    <text evidence="2">The sequence shown here is derived from an EMBL/GenBank/DDBJ whole genome shotgun (WGS) entry which is preliminary data.</text>
</comment>
<protein>
    <recommendedName>
        <fullName evidence="4">Secreted protein</fullName>
    </recommendedName>
</protein>
<dbReference type="Proteomes" id="UP000824782">
    <property type="component" value="Unassembled WGS sequence"/>
</dbReference>
<evidence type="ECO:0000256" key="1">
    <source>
        <dbReference type="SAM" id="Phobius"/>
    </source>
</evidence>
<dbReference type="AlphaFoldDB" id="A0AAV7DQM0"/>
<reference evidence="2" key="1">
    <citation type="thesis" date="2020" institute="ProQuest LLC" country="789 East Eisenhower Parkway, Ann Arbor, MI, USA">
        <title>Comparative Genomics and Chromosome Evolution.</title>
        <authorList>
            <person name="Mudd A.B."/>
        </authorList>
    </citation>
    <scope>NUCLEOTIDE SEQUENCE</scope>
    <source>
        <strain evidence="2">237g6f4</strain>
        <tissue evidence="2">Blood</tissue>
    </source>
</reference>
<accession>A0AAV7DQM0</accession>
<evidence type="ECO:0000313" key="3">
    <source>
        <dbReference type="Proteomes" id="UP000824782"/>
    </source>
</evidence>
<keyword evidence="3" id="KW-1185">Reference proteome</keyword>
<proteinExistence type="predicted"/>